<feature type="transmembrane region" description="Helical" evidence="1">
    <location>
        <begin position="102"/>
        <end position="121"/>
    </location>
</feature>
<organism evidence="2 3">
    <name type="scientific">Sphingopyxis fribergensis</name>
    <dbReference type="NCBI Taxonomy" id="1515612"/>
    <lineage>
        <taxon>Bacteria</taxon>
        <taxon>Pseudomonadati</taxon>
        <taxon>Pseudomonadota</taxon>
        <taxon>Alphaproteobacteria</taxon>
        <taxon>Sphingomonadales</taxon>
        <taxon>Sphingomonadaceae</taxon>
        <taxon>Sphingopyxis</taxon>
    </lineage>
</organism>
<evidence type="ECO:0000313" key="2">
    <source>
        <dbReference type="EMBL" id="AJA07547.1"/>
    </source>
</evidence>
<dbReference type="OrthoDB" id="7452475at2"/>
<protein>
    <submittedName>
        <fullName evidence="2">Uncharacterized protein</fullName>
    </submittedName>
</protein>
<dbReference type="EMBL" id="CP009122">
    <property type="protein sequence ID" value="AJA07547.1"/>
    <property type="molecule type" value="Genomic_DNA"/>
</dbReference>
<sequence length="130" mass="15046">MGTWIERQYNWIGLANRDEYRRWLPLILAVDAFVLWLQFEFGTDLHIDFGQFGWVGVPLFFAFIVYYAGWFFLTARRLRSADISRAWLLFALFRINLPVGDYSVNFTFIAALLLTAVGALAPDHDPYSAA</sequence>
<keyword evidence="1" id="KW-0812">Transmembrane</keyword>
<feature type="transmembrane region" description="Helical" evidence="1">
    <location>
        <begin position="51"/>
        <end position="73"/>
    </location>
</feature>
<dbReference type="STRING" id="1515612.SKP52_03090"/>
<dbReference type="Proteomes" id="UP000030907">
    <property type="component" value="Chromosome"/>
</dbReference>
<dbReference type="RefSeq" id="WP_039571603.1">
    <property type="nucleotide sequence ID" value="NZ_CP009122.1"/>
</dbReference>
<keyword evidence="3" id="KW-1185">Reference proteome</keyword>
<dbReference type="HOGENOM" id="CLU_1936754_0_0_5"/>
<keyword evidence="1" id="KW-0472">Membrane</keyword>
<dbReference type="KEGG" id="sphk:SKP52_03090"/>
<feature type="transmembrane region" description="Helical" evidence="1">
    <location>
        <begin position="20"/>
        <end position="39"/>
    </location>
</feature>
<accession>A0A0A7PHX0</accession>
<gene>
    <name evidence="2" type="ORF">SKP52_03090</name>
</gene>
<dbReference type="AlphaFoldDB" id="A0A0A7PHX0"/>
<evidence type="ECO:0000256" key="1">
    <source>
        <dbReference type="SAM" id="Phobius"/>
    </source>
</evidence>
<name>A0A0A7PHX0_9SPHN</name>
<keyword evidence="1" id="KW-1133">Transmembrane helix</keyword>
<evidence type="ECO:0000313" key="3">
    <source>
        <dbReference type="Proteomes" id="UP000030907"/>
    </source>
</evidence>
<proteinExistence type="predicted"/>
<reference evidence="2 3" key="1">
    <citation type="journal article" date="2015" name="Int. J. Syst. Evol. Microbiol.">
        <title>Description of Sphingopyxis fribergensis sp. nov. - a soil bacterium with the ability to degrade styrene and phenylacetic acid.</title>
        <authorList>
            <person name="Oelschlagel M."/>
            <person name="Ruckert C."/>
            <person name="Kalinowski J."/>
            <person name="Schmidt G."/>
            <person name="Schlomann M."/>
            <person name="Tischler D."/>
        </authorList>
    </citation>
    <scope>NUCLEOTIDE SEQUENCE [LARGE SCALE GENOMIC DNA]</scope>
    <source>
        <strain evidence="2 3">Kp5.2</strain>
    </source>
</reference>